<dbReference type="EMBL" id="JARJCW010000035">
    <property type="protein sequence ID" value="KAJ7207835.1"/>
    <property type="molecule type" value="Genomic_DNA"/>
</dbReference>
<proteinExistence type="predicted"/>
<dbReference type="Proteomes" id="UP001219525">
    <property type="component" value="Unassembled WGS sequence"/>
</dbReference>
<protein>
    <submittedName>
        <fullName evidence="2">Uncharacterized protein</fullName>
    </submittedName>
</protein>
<gene>
    <name evidence="2" type="ORF">GGX14DRAFT_634176</name>
</gene>
<comment type="caution">
    <text evidence="2">The sequence shown here is derived from an EMBL/GenBank/DDBJ whole genome shotgun (WGS) entry which is preliminary data.</text>
</comment>
<reference evidence="2" key="1">
    <citation type="submission" date="2023-03" db="EMBL/GenBank/DDBJ databases">
        <title>Massive genome expansion in bonnet fungi (Mycena s.s.) driven by repeated elements and novel gene families across ecological guilds.</title>
        <authorList>
            <consortium name="Lawrence Berkeley National Laboratory"/>
            <person name="Harder C.B."/>
            <person name="Miyauchi S."/>
            <person name="Viragh M."/>
            <person name="Kuo A."/>
            <person name="Thoen E."/>
            <person name="Andreopoulos B."/>
            <person name="Lu D."/>
            <person name="Skrede I."/>
            <person name="Drula E."/>
            <person name="Henrissat B."/>
            <person name="Morin E."/>
            <person name="Kohler A."/>
            <person name="Barry K."/>
            <person name="LaButti K."/>
            <person name="Morin E."/>
            <person name="Salamov A."/>
            <person name="Lipzen A."/>
            <person name="Mereny Z."/>
            <person name="Hegedus B."/>
            <person name="Baldrian P."/>
            <person name="Stursova M."/>
            <person name="Weitz H."/>
            <person name="Taylor A."/>
            <person name="Grigoriev I.V."/>
            <person name="Nagy L.G."/>
            <person name="Martin F."/>
            <person name="Kauserud H."/>
        </authorList>
    </citation>
    <scope>NUCLEOTIDE SEQUENCE</scope>
    <source>
        <strain evidence="2">9144</strain>
    </source>
</reference>
<feature type="compositionally biased region" description="Low complexity" evidence="1">
    <location>
        <begin position="97"/>
        <end position="110"/>
    </location>
</feature>
<name>A0AAD6Y8U5_9AGAR</name>
<evidence type="ECO:0000313" key="3">
    <source>
        <dbReference type="Proteomes" id="UP001219525"/>
    </source>
</evidence>
<evidence type="ECO:0000256" key="1">
    <source>
        <dbReference type="SAM" id="MobiDB-lite"/>
    </source>
</evidence>
<keyword evidence="3" id="KW-1185">Reference proteome</keyword>
<feature type="region of interest" description="Disordered" evidence="1">
    <location>
        <begin position="79"/>
        <end position="120"/>
    </location>
</feature>
<dbReference type="AlphaFoldDB" id="A0AAD6Y8U5"/>
<sequence length="267" mass="28556">MCQLDCATKSTRIFPPRSHTGSPARSARRSTAETVACVMYYAGAACGSTAGFVSSSPAGGASEYAIICEARVELAGVPHWPSHPSPQALRTPSPEVGAGAHASLHSSHAPSAPPAPGPRELERRKVARCERVHAGGDQQKVRLRLRLSLSVLLIFLLLHIHEALQIRQSACTTMFRVNVVLVVVHGEHFVLCSLLYGASLRIRHEIADLSMPWQYHRPAHTPIAASTSAEARAKGTDEMGPSSVLPPYAQPAAAALHIKCHGSGDHW</sequence>
<organism evidence="2 3">
    <name type="scientific">Mycena pura</name>
    <dbReference type="NCBI Taxonomy" id="153505"/>
    <lineage>
        <taxon>Eukaryota</taxon>
        <taxon>Fungi</taxon>
        <taxon>Dikarya</taxon>
        <taxon>Basidiomycota</taxon>
        <taxon>Agaricomycotina</taxon>
        <taxon>Agaricomycetes</taxon>
        <taxon>Agaricomycetidae</taxon>
        <taxon>Agaricales</taxon>
        <taxon>Marasmiineae</taxon>
        <taxon>Mycenaceae</taxon>
        <taxon>Mycena</taxon>
    </lineage>
</organism>
<accession>A0AAD6Y8U5</accession>
<evidence type="ECO:0000313" key="2">
    <source>
        <dbReference type="EMBL" id="KAJ7207835.1"/>
    </source>
</evidence>